<dbReference type="AlphaFoldDB" id="A0A433RWZ8"/>
<proteinExistence type="predicted"/>
<dbReference type="EMBL" id="JTFC01000011">
    <property type="protein sequence ID" value="RUS57812.1"/>
    <property type="molecule type" value="Genomic_DNA"/>
</dbReference>
<name>A0A433RWZ8_9BACL</name>
<organism evidence="1 2">
    <name type="scientific">Candidatus Kurthia intestinigallinarum</name>
    <dbReference type="NCBI Taxonomy" id="1562256"/>
    <lineage>
        <taxon>Bacteria</taxon>
        <taxon>Bacillati</taxon>
        <taxon>Bacillota</taxon>
        <taxon>Bacilli</taxon>
        <taxon>Bacillales</taxon>
        <taxon>Caryophanaceae</taxon>
        <taxon>Kurthia</taxon>
    </lineage>
</organism>
<sequence length="71" mass="7869">MYDGFFSYSAQKTTYYFLANDVILPGIPAKGIAALYDGRTTEKTLKNHVAIKSAIQTVVKTSPFIKSMNTM</sequence>
<evidence type="ECO:0000313" key="1">
    <source>
        <dbReference type="EMBL" id="RUS57812.1"/>
    </source>
</evidence>
<gene>
    <name evidence="1" type="ORF">QI30_03795</name>
</gene>
<evidence type="ECO:0000313" key="2">
    <source>
        <dbReference type="Proteomes" id="UP000288623"/>
    </source>
</evidence>
<comment type="caution">
    <text evidence="1">The sequence shown here is derived from an EMBL/GenBank/DDBJ whole genome shotgun (WGS) entry which is preliminary data.</text>
</comment>
<dbReference type="Proteomes" id="UP000288623">
    <property type="component" value="Unassembled WGS sequence"/>
</dbReference>
<reference evidence="1 2" key="1">
    <citation type="submission" date="2014-11" db="EMBL/GenBank/DDBJ databases">
        <title>Genome sequence and analysis of novel Kurthia sp.</title>
        <authorList>
            <person name="Lawson J.N."/>
            <person name="Gonzalez J.E."/>
            <person name="Rinauldi L."/>
            <person name="Xuan Z."/>
            <person name="Firman A."/>
            <person name="Shaddox L."/>
            <person name="Trudeau A."/>
            <person name="Shah S."/>
            <person name="Reiman D."/>
        </authorList>
    </citation>
    <scope>NUCLEOTIDE SEQUENCE [LARGE SCALE GENOMIC DNA]</scope>
    <source>
        <strain evidence="1 2">3B1D</strain>
    </source>
</reference>
<accession>A0A433RWZ8</accession>
<protein>
    <submittedName>
        <fullName evidence="1">Uncharacterized protein</fullName>
    </submittedName>
</protein>
<keyword evidence="2" id="KW-1185">Reference proteome</keyword>